<dbReference type="InterPro" id="IPR046454">
    <property type="entry name" value="GpA_endonuclease"/>
</dbReference>
<dbReference type="Gene3D" id="3.40.50.300">
    <property type="entry name" value="P-loop containing nucleotide triphosphate hydrolases"/>
    <property type="match status" value="1"/>
</dbReference>
<feature type="domain" description="Phage terminase large subunit GpA ATPase" evidence="2">
    <location>
        <begin position="132"/>
        <end position="394"/>
    </location>
</feature>
<dbReference type="HAMAP" id="MF_04144">
    <property type="entry name" value="TERL_LAMBDA"/>
    <property type="match status" value="1"/>
</dbReference>
<feature type="region of interest" description="Disordered" evidence="1">
    <location>
        <begin position="691"/>
        <end position="713"/>
    </location>
</feature>
<dbReference type="Proteomes" id="UP001061302">
    <property type="component" value="Chromosome"/>
</dbReference>
<dbReference type="Pfam" id="PF20454">
    <property type="entry name" value="GpA_nuclease"/>
    <property type="match status" value="1"/>
</dbReference>
<proteinExistence type="inferred from homology"/>
<dbReference type="EMBL" id="CP106753">
    <property type="protein sequence ID" value="UXY13850.1"/>
    <property type="molecule type" value="Genomic_DNA"/>
</dbReference>
<dbReference type="Pfam" id="PF05876">
    <property type="entry name" value="GpA_ATPase"/>
    <property type="match status" value="1"/>
</dbReference>
<sequence length="713" mass="80138">MTSLADIQLESAKLAAKQKQDELTAALAGSIALSDLAPITAAARQVMLDLLDRLADRMVEATAGERDETRLHYLMSESARVALMDLGPALERACVAAPTVGQAMRRGAKPRDLLTVSQWADRNRWLQSGTNAPGRWNTDLTPYLREVMDSLSEHSAVRWVTFIKSSGVGGTEAGNNWIGYVMHHLGNQDMLVVMPTLELRDRSFNPRLAKMIDETPVLSALVSRAKRDKSNRADLLEYAARARIVKAGANSPDSLRSDHLPYVLCDEVAAFPWDVGGEGDPMTLIDNRQRTYTRAKTFLVSTPTRSQHDRIYHMWLRSDQRRFHVQCPHCGELQHLEFTAYDSPGAVHGLKWQLDPPVDDESTPQVARAYYICKANGCVLEEHARTALLASGRWIAARPHIKLHRGYHINALYAPIGLGLDWKTIAQKWLNAQGDTAELKAFVNTFLGWIWEEPGDSIEGISLISRREQYERGTIRYAIVVAGVDVQKDRLECSIVAFGTSEEAWLLDHVILPGDTAKPEVWEQLGNLLQDEGVEFACIDSGYNASMVYEFCKSRAWCMPIKGVPGLHRPLVEDERRRRQRMRTRRKRGVAVEPLGVDQGKALLYARLRQQEPGPGYIHFPIDSAFDEEYFAQLAAEKLVTKVRGTRPFQEWVQMRPRNETLDCLNYALAAVRLSGRDLTKLKEIQPLKPQPKPVKVAAKPRGIASDDWSNRL</sequence>
<feature type="domain" description="Terminase large subunit GpA endonuclease" evidence="3">
    <location>
        <begin position="404"/>
        <end position="676"/>
    </location>
</feature>
<evidence type="ECO:0000313" key="5">
    <source>
        <dbReference type="Proteomes" id="UP001061302"/>
    </source>
</evidence>
<dbReference type="InterPro" id="IPR027417">
    <property type="entry name" value="P-loop_NTPase"/>
</dbReference>
<protein>
    <submittedName>
        <fullName evidence="4">Phage terminase large subunit family protein</fullName>
    </submittedName>
</protein>
<evidence type="ECO:0000313" key="4">
    <source>
        <dbReference type="EMBL" id="UXY13850.1"/>
    </source>
</evidence>
<dbReference type="RefSeq" id="WP_263123127.1">
    <property type="nucleotide sequence ID" value="NZ_CP106753.1"/>
</dbReference>
<keyword evidence="5" id="KW-1185">Reference proteome</keyword>
<evidence type="ECO:0000259" key="2">
    <source>
        <dbReference type="Pfam" id="PF05876"/>
    </source>
</evidence>
<accession>A0ABY6DHL8</accession>
<evidence type="ECO:0000256" key="1">
    <source>
        <dbReference type="SAM" id="MobiDB-lite"/>
    </source>
</evidence>
<evidence type="ECO:0000259" key="3">
    <source>
        <dbReference type="Pfam" id="PF20454"/>
    </source>
</evidence>
<gene>
    <name evidence="4" type="ORF">N8I74_11005</name>
</gene>
<dbReference type="InterPro" id="IPR008866">
    <property type="entry name" value="Phage_lambda_GpA-like"/>
</dbReference>
<reference evidence="4" key="1">
    <citation type="submission" date="2022-10" db="EMBL/GenBank/DDBJ databases">
        <title>Chitiniphilus purpureus sp. nov., a novel chitin-degrading bacterium isolated from crawfish pond sediment.</title>
        <authorList>
            <person name="Li K."/>
        </authorList>
    </citation>
    <scope>NUCLEOTIDE SEQUENCE</scope>
    <source>
        <strain evidence="4">CD1</strain>
    </source>
</reference>
<name>A0ABY6DHL8_9NEIS</name>
<dbReference type="InterPro" id="IPR046453">
    <property type="entry name" value="GpA_ATPase"/>
</dbReference>
<organism evidence="4 5">
    <name type="scientific">Chitiniphilus purpureus</name>
    <dbReference type="NCBI Taxonomy" id="2981137"/>
    <lineage>
        <taxon>Bacteria</taxon>
        <taxon>Pseudomonadati</taxon>
        <taxon>Pseudomonadota</taxon>
        <taxon>Betaproteobacteria</taxon>
        <taxon>Neisseriales</taxon>
        <taxon>Chitinibacteraceae</taxon>
        <taxon>Chitiniphilus</taxon>
    </lineage>
</organism>